<dbReference type="EMBL" id="GEVI01014871">
    <property type="protein sequence ID" value="JAU17449.1"/>
    <property type="molecule type" value="Transcribed_RNA"/>
</dbReference>
<evidence type="ECO:0000313" key="1">
    <source>
        <dbReference type="EMBL" id="JAU17449.1"/>
    </source>
</evidence>
<organism evidence="1">
    <name type="scientific">Noccaea caerulescens</name>
    <name type="common">Alpine penny-cress</name>
    <name type="synonym">Thlaspi caerulescens</name>
    <dbReference type="NCBI Taxonomy" id="107243"/>
    <lineage>
        <taxon>Eukaryota</taxon>
        <taxon>Viridiplantae</taxon>
        <taxon>Streptophyta</taxon>
        <taxon>Embryophyta</taxon>
        <taxon>Tracheophyta</taxon>
        <taxon>Spermatophyta</taxon>
        <taxon>Magnoliopsida</taxon>
        <taxon>eudicotyledons</taxon>
        <taxon>Gunneridae</taxon>
        <taxon>Pentapetalae</taxon>
        <taxon>rosids</taxon>
        <taxon>malvids</taxon>
        <taxon>Brassicales</taxon>
        <taxon>Brassicaceae</taxon>
        <taxon>Coluteocarpeae</taxon>
        <taxon>Noccaea</taxon>
    </lineage>
</organism>
<proteinExistence type="predicted"/>
<name>A0A1J3DBU3_NOCCA</name>
<gene>
    <name evidence="1" type="ORF">GA_TR20019_c6_g1_i1_g.66835</name>
</gene>
<reference evidence="1" key="1">
    <citation type="submission" date="2016-07" db="EMBL/GenBank/DDBJ databases">
        <title>De novo transcriptome assembly of four accessions of the metal hyperaccumulator plant Noccaea caerulescens.</title>
        <authorList>
            <person name="Blande D."/>
            <person name="Halimaa P."/>
            <person name="Tervahauta A.I."/>
            <person name="Aarts M.G."/>
            <person name="Karenlampi S.O."/>
        </authorList>
    </citation>
    <scope>NUCLEOTIDE SEQUENCE</scope>
</reference>
<protein>
    <submittedName>
        <fullName evidence="1">Uncharacterized protein</fullName>
    </submittedName>
</protein>
<sequence length="77" mass="8720">MEATCLSFDYSSGVNPKDRFFCLGATISITRTVFDLLLGRFDILMIFLLPALKPRIKDAHGLHIEMVQKPRHTVSLI</sequence>
<dbReference type="AlphaFoldDB" id="A0A1J3DBU3"/>
<accession>A0A1J3DBU3</accession>